<dbReference type="SUPFAM" id="SSF57667">
    <property type="entry name" value="beta-beta-alpha zinc fingers"/>
    <property type="match status" value="2"/>
</dbReference>
<dbReference type="InterPro" id="IPR036236">
    <property type="entry name" value="Znf_C2H2_sf"/>
</dbReference>
<keyword evidence="5" id="KW-0862">Zinc</keyword>
<dbReference type="PROSITE" id="PS50157">
    <property type="entry name" value="ZINC_FINGER_C2H2_2"/>
    <property type="match status" value="3"/>
</dbReference>
<organism evidence="11 12">
    <name type="scientific">Calicophoron daubneyi</name>
    <name type="common">Rumen fluke</name>
    <name type="synonym">Paramphistomum daubneyi</name>
    <dbReference type="NCBI Taxonomy" id="300641"/>
    <lineage>
        <taxon>Eukaryota</taxon>
        <taxon>Metazoa</taxon>
        <taxon>Spiralia</taxon>
        <taxon>Lophotrochozoa</taxon>
        <taxon>Platyhelminthes</taxon>
        <taxon>Trematoda</taxon>
        <taxon>Digenea</taxon>
        <taxon>Plagiorchiida</taxon>
        <taxon>Pronocephalata</taxon>
        <taxon>Paramphistomoidea</taxon>
        <taxon>Paramphistomidae</taxon>
        <taxon>Calicophoron</taxon>
    </lineage>
</organism>
<dbReference type="PROSITE" id="PS00028">
    <property type="entry name" value="ZINC_FINGER_C2H2_1"/>
    <property type="match status" value="3"/>
</dbReference>
<feature type="domain" description="C2H2-type" evidence="10">
    <location>
        <begin position="361"/>
        <end position="388"/>
    </location>
</feature>
<dbReference type="GO" id="GO:0000978">
    <property type="term" value="F:RNA polymerase II cis-regulatory region sequence-specific DNA binding"/>
    <property type="evidence" value="ECO:0007669"/>
    <property type="project" value="TreeGrafter"/>
</dbReference>
<evidence type="ECO:0000256" key="5">
    <source>
        <dbReference type="ARBA" id="ARBA00022833"/>
    </source>
</evidence>
<dbReference type="Pfam" id="PF00096">
    <property type="entry name" value="zf-C2H2"/>
    <property type="match status" value="2"/>
</dbReference>
<evidence type="ECO:0000256" key="4">
    <source>
        <dbReference type="ARBA" id="ARBA00022771"/>
    </source>
</evidence>
<proteinExistence type="inferred from homology"/>
<dbReference type="EMBL" id="CAXLJL010000134">
    <property type="protein sequence ID" value="CAL5132686.1"/>
    <property type="molecule type" value="Genomic_DNA"/>
</dbReference>
<accession>A0AAV2T980</accession>
<keyword evidence="3" id="KW-0479">Metal-binding</keyword>
<comment type="caution">
    <text evidence="11">The sequence shown here is derived from an EMBL/GenBank/DDBJ whole genome shotgun (WGS) entry which is preliminary data.</text>
</comment>
<dbReference type="SMART" id="SM00355">
    <property type="entry name" value="ZnF_C2H2"/>
    <property type="match status" value="3"/>
</dbReference>
<feature type="domain" description="C2H2-type" evidence="10">
    <location>
        <begin position="333"/>
        <end position="360"/>
    </location>
</feature>
<evidence type="ECO:0000256" key="7">
    <source>
        <dbReference type="ARBA" id="ARBA00023163"/>
    </source>
</evidence>
<comment type="subcellular location">
    <subcellularLocation>
        <location evidence="1">Nucleus</location>
    </subcellularLocation>
</comment>
<name>A0AAV2T980_CALDB</name>
<sequence length="432" mass="48530">MKLEAQLDLEFSDLKSAFNDIATGHTPTNPFDGGFRDFSKLENLDTPTPLEGADICTYFIYPPTSAGSDQQNMPACCKHEEGVQQPVYITPTQQQPSDQLHPLVYLHVNDDEQAVYSTPDRIIPGLETSTDLISDKHLMVQSQSDSSLSPPQFYTNQSAESPHYGVLRTVTPSGVYPNYDVPPASNCMASCGRLDIKLEDSPQRVPSNTYVPQQPCIATTTVSSSWTNLRTTTSPANPSAFIPSGYKLEHLAQRPNSSFVHPNGDHFSCHPNSRVTLPLPPLPPSTSSSNEKTPKAKPLEKAFACQFPNCIKRFARIDELKRHQRTHSDVKQFVCDICSKGFTRSDHLMTHRRTHTGERPYPCTYCERRFARSDERNRHMKVHLRDRTKPGRRPRTYNRKPKTTPAIFNPLFSLSTSGPYEMDIKEMVASAM</sequence>
<reference evidence="11" key="1">
    <citation type="submission" date="2024-06" db="EMBL/GenBank/DDBJ databases">
        <authorList>
            <person name="Liu X."/>
            <person name="Lenzi L."/>
            <person name="Haldenby T S."/>
            <person name="Uol C."/>
        </authorList>
    </citation>
    <scope>NUCLEOTIDE SEQUENCE</scope>
</reference>
<dbReference type="InterPro" id="IPR013087">
    <property type="entry name" value="Znf_C2H2_type"/>
</dbReference>
<evidence type="ECO:0000256" key="6">
    <source>
        <dbReference type="ARBA" id="ARBA00023015"/>
    </source>
</evidence>
<evidence type="ECO:0000256" key="2">
    <source>
        <dbReference type="ARBA" id="ARBA00006991"/>
    </source>
</evidence>
<feature type="domain" description="C2H2-type" evidence="10">
    <location>
        <begin position="303"/>
        <end position="332"/>
    </location>
</feature>
<dbReference type="AlphaFoldDB" id="A0AAV2T980"/>
<dbReference type="GO" id="GO:0005634">
    <property type="term" value="C:nucleus"/>
    <property type="evidence" value="ECO:0007669"/>
    <property type="project" value="UniProtKB-SubCell"/>
</dbReference>
<dbReference type="Gene3D" id="3.30.160.60">
    <property type="entry name" value="Classic Zinc Finger"/>
    <property type="match status" value="3"/>
</dbReference>
<gene>
    <name evidence="11" type="ORF">CDAUBV1_LOCUS5532</name>
</gene>
<dbReference type="GO" id="GO:0008270">
    <property type="term" value="F:zinc ion binding"/>
    <property type="evidence" value="ECO:0007669"/>
    <property type="project" value="UniProtKB-KW"/>
</dbReference>
<dbReference type="FunFam" id="3.30.160.60:FF:000515">
    <property type="entry name" value="early growth response protein 4"/>
    <property type="match status" value="1"/>
</dbReference>
<evidence type="ECO:0000256" key="3">
    <source>
        <dbReference type="ARBA" id="ARBA00022723"/>
    </source>
</evidence>
<keyword evidence="4 9" id="KW-0863">Zinc-finger</keyword>
<keyword evidence="7" id="KW-0804">Transcription</keyword>
<evidence type="ECO:0000259" key="10">
    <source>
        <dbReference type="PROSITE" id="PS50157"/>
    </source>
</evidence>
<keyword evidence="6" id="KW-0805">Transcription regulation</keyword>
<evidence type="ECO:0000313" key="11">
    <source>
        <dbReference type="EMBL" id="CAL5132686.1"/>
    </source>
</evidence>
<evidence type="ECO:0000256" key="8">
    <source>
        <dbReference type="ARBA" id="ARBA00023242"/>
    </source>
</evidence>
<evidence type="ECO:0000256" key="9">
    <source>
        <dbReference type="PROSITE-ProRule" id="PRU00042"/>
    </source>
</evidence>
<protein>
    <recommendedName>
        <fullName evidence="10">C2H2-type domain-containing protein</fullName>
    </recommendedName>
</protein>
<dbReference type="PANTHER" id="PTHR23235">
    <property type="entry name" value="KRUEPPEL-LIKE TRANSCRIPTION FACTOR"/>
    <property type="match status" value="1"/>
</dbReference>
<dbReference type="PANTHER" id="PTHR23235:SF155">
    <property type="entry name" value="EARLY GROWTH RESPONSE 4-RELATED"/>
    <property type="match status" value="1"/>
</dbReference>
<evidence type="ECO:0000313" key="12">
    <source>
        <dbReference type="Proteomes" id="UP001497525"/>
    </source>
</evidence>
<dbReference type="Proteomes" id="UP001497525">
    <property type="component" value="Unassembled WGS sequence"/>
</dbReference>
<keyword evidence="8" id="KW-0539">Nucleus</keyword>
<evidence type="ECO:0000256" key="1">
    <source>
        <dbReference type="ARBA" id="ARBA00004123"/>
    </source>
</evidence>
<dbReference type="GO" id="GO:0000981">
    <property type="term" value="F:DNA-binding transcription factor activity, RNA polymerase II-specific"/>
    <property type="evidence" value="ECO:0007669"/>
    <property type="project" value="TreeGrafter"/>
</dbReference>
<comment type="similarity">
    <text evidence="2">Belongs to the krueppel C2H2-type zinc-finger protein family.</text>
</comment>